<accession>A0ACB7RSH9</accession>
<dbReference type="Proteomes" id="UP000821845">
    <property type="component" value="Chromosome 8"/>
</dbReference>
<keyword evidence="2" id="KW-1185">Reference proteome</keyword>
<name>A0ACB7RSH9_HYAAI</name>
<organism evidence="1 2">
    <name type="scientific">Hyalomma asiaticum</name>
    <name type="common">Tick</name>
    <dbReference type="NCBI Taxonomy" id="266040"/>
    <lineage>
        <taxon>Eukaryota</taxon>
        <taxon>Metazoa</taxon>
        <taxon>Ecdysozoa</taxon>
        <taxon>Arthropoda</taxon>
        <taxon>Chelicerata</taxon>
        <taxon>Arachnida</taxon>
        <taxon>Acari</taxon>
        <taxon>Parasitiformes</taxon>
        <taxon>Ixodida</taxon>
        <taxon>Ixodoidea</taxon>
        <taxon>Ixodidae</taxon>
        <taxon>Hyalomminae</taxon>
        <taxon>Hyalomma</taxon>
    </lineage>
</organism>
<reference evidence="1" key="1">
    <citation type="submission" date="2020-05" db="EMBL/GenBank/DDBJ databases">
        <title>Large-scale comparative analyses of tick genomes elucidate their genetic diversity and vector capacities.</title>
        <authorList>
            <person name="Jia N."/>
            <person name="Wang J."/>
            <person name="Shi W."/>
            <person name="Du L."/>
            <person name="Sun Y."/>
            <person name="Zhan W."/>
            <person name="Jiang J."/>
            <person name="Wang Q."/>
            <person name="Zhang B."/>
            <person name="Ji P."/>
            <person name="Sakyi L.B."/>
            <person name="Cui X."/>
            <person name="Yuan T."/>
            <person name="Jiang B."/>
            <person name="Yang W."/>
            <person name="Lam T.T.-Y."/>
            <person name="Chang Q."/>
            <person name="Ding S."/>
            <person name="Wang X."/>
            <person name="Zhu J."/>
            <person name="Ruan X."/>
            <person name="Zhao L."/>
            <person name="Wei J."/>
            <person name="Que T."/>
            <person name="Du C."/>
            <person name="Cheng J."/>
            <person name="Dai P."/>
            <person name="Han X."/>
            <person name="Huang E."/>
            <person name="Gao Y."/>
            <person name="Liu J."/>
            <person name="Shao H."/>
            <person name="Ye R."/>
            <person name="Li L."/>
            <person name="Wei W."/>
            <person name="Wang X."/>
            <person name="Wang C."/>
            <person name="Yang T."/>
            <person name="Huo Q."/>
            <person name="Li W."/>
            <person name="Guo W."/>
            <person name="Chen H."/>
            <person name="Zhou L."/>
            <person name="Ni X."/>
            <person name="Tian J."/>
            <person name="Zhou Y."/>
            <person name="Sheng Y."/>
            <person name="Liu T."/>
            <person name="Pan Y."/>
            <person name="Xia L."/>
            <person name="Li J."/>
            <person name="Zhao F."/>
            <person name="Cao W."/>
        </authorList>
    </citation>
    <scope>NUCLEOTIDE SEQUENCE</scope>
    <source>
        <strain evidence="1">Hyas-2018</strain>
    </source>
</reference>
<comment type="caution">
    <text evidence="1">The sequence shown here is derived from an EMBL/GenBank/DDBJ whole genome shotgun (WGS) entry which is preliminary data.</text>
</comment>
<proteinExistence type="predicted"/>
<evidence type="ECO:0000313" key="1">
    <source>
        <dbReference type="EMBL" id="KAH6923842.1"/>
    </source>
</evidence>
<protein>
    <submittedName>
        <fullName evidence="1">Uncharacterized protein</fullName>
    </submittedName>
</protein>
<gene>
    <name evidence="1" type="ORF">HPB50_007788</name>
</gene>
<dbReference type="EMBL" id="CM023488">
    <property type="protein sequence ID" value="KAH6923842.1"/>
    <property type="molecule type" value="Genomic_DNA"/>
</dbReference>
<evidence type="ECO:0000313" key="2">
    <source>
        <dbReference type="Proteomes" id="UP000821845"/>
    </source>
</evidence>
<sequence length="182" mass="21000">MQRQDTVMRKAISLEKRVALYRLATSAEDRTVANLFGVSRSSVNIIFREFCDVVVRCLEARLVRLPLPQEMKEHLRQAFNYHLSSARRVVENAFGRLKARFRILHKGLEADIDNVNRIIRACCILHNICEELSDHCDVTWMDYVLRQGTGRPQPVCTSRQERPQGVEVREALAKHFAAHQSS</sequence>